<gene>
    <name evidence="2" type="ORF">B0T21DRAFT_366302</name>
</gene>
<evidence type="ECO:0000256" key="1">
    <source>
        <dbReference type="SAM" id="SignalP"/>
    </source>
</evidence>
<name>A0AA40BL13_9PEZI</name>
<accession>A0AA40BL13</accession>
<keyword evidence="3" id="KW-1185">Reference proteome</keyword>
<organism evidence="2 3">
    <name type="scientific">Apiosordaria backusii</name>
    <dbReference type="NCBI Taxonomy" id="314023"/>
    <lineage>
        <taxon>Eukaryota</taxon>
        <taxon>Fungi</taxon>
        <taxon>Dikarya</taxon>
        <taxon>Ascomycota</taxon>
        <taxon>Pezizomycotina</taxon>
        <taxon>Sordariomycetes</taxon>
        <taxon>Sordariomycetidae</taxon>
        <taxon>Sordariales</taxon>
        <taxon>Lasiosphaeriaceae</taxon>
        <taxon>Apiosordaria</taxon>
    </lineage>
</organism>
<proteinExistence type="predicted"/>
<dbReference type="EMBL" id="JAUKTV010000006">
    <property type="protein sequence ID" value="KAK0736103.1"/>
    <property type="molecule type" value="Genomic_DNA"/>
</dbReference>
<reference evidence="2" key="1">
    <citation type="submission" date="2023-06" db="EMBL/GenBank/DDBJ databases">
        <title>Genome-scale phylogeny and comparative genomics of the fungal order Sordariales.</title>
        <authorList>
            <consortium name="Lawrence Berkeley National Laboratory"/>
            <person name="Hensen N."/>
            <person name="Bonometti L."/>
            <person name="Westerberg I."/>
            <person name="Brannstrom I.O."/>
            <person name="Guillou S."/>
            <person name="Cros-Aarteil S."/>
            <person name="Calhoun S."/>
            <person name="Haridas S."/>
            <person name="Kuo A."/>
            <person name="Mondo S."/>
            <person name="Pangilinan J."/>
            <person name="Riley R."/>
            <person name="Labutti K."/>
            <person name="Andreopoulos B."/>
            <person name="Lipzen A."/>
            <person name="Chen C."/>
            <person name="Yanf M."/>
            <person name="Daum C."/>
            <person name="Ng V."/>
            <person name="Clum A."/>
            <person name="Steindorff A."/>
            <person name="Ohm R."/>
            <person name="Martin F."/>
            <person name="Silar P."/>
            <person name="Natvig D."/>
            <person name="Lalanne C."/>
            <person name="Gautier V."/>
            <person name="Ament-Velasquez S.L."/>
            <person name="Kruys A."/>
            <person name="Hutchinson M.I."/>
            <person name="Powell A.J."/>
            <person name="Barry K."/>
            <person name="Miller A.N."/>
            <person name="Grigoriev I.V."/>
            <person name="Debuchy R."/>
            <person name="Gladieux P."/>
            <person name="Thoren M.H."/>
            <person name="Johannesson H."/>
        </authorList>
    </citation>
    <scope>NUCLEOTIDE SEQUENCE</scope>
    <source>
        <strain evidence="2">CBS 540.89</strain>
    </source>
</reference>
<sequence length="100" mass="11309">METTIIFVLSVLRLICGLRKYWPVEYPGAHCRSTLLARPTLEARPNSVGSMHMNALTTSSPRAWVSLGRLPRFNTRQVSPNINTKYLDTSARFLSETTNK</sequence>
<keyword evidence="1" id="KW-0732">Signal</keyword>
<feature type="chain" id="PRO_5041226654" description="Secreted protein" evidence="1">
    <location>
        <begin position="18"/>
        <end position="100"/>
    </location>
</feature>
<dbReference type="Proteomes" id="UP001172159">
    <property type="component" value="Unassembled WGS sequence"/>
</dbReference>
<dbReference type="AlphaFoldDB" id="A0AA40BL13"/>
<evidence type="ECO:0000313" key="2">
    <source>
        <dbReference type="EMBL" id="KAK0736103.1"/>
    </source>
</evidence>
<comment type="caution">
    <text evidence="2">The sequence shown here is derived from an EMBL/GenBank/DDBJ whole genome shotgun (WGS) entry which is preliminary data.</text>
</comment>
<protein>
    <recommendedName>
        <fullName evidence="4">Secreted protein</fullName>
    </recommendedName>
</protein>
<evidence type="ECO:0000313" key="3">
    <source>
        <dbReference type="Proteomes" id="UP001172159"/>
    </source>
</evidence>
<evidence type="ECO:0008006" key="4">
    <source>
        <dbReference type="Google" id="ProtNLM"/>
    </source>
</evidence>
<feature type="signal peptide" evidence="1">
    <location>
        <begin position="1"/>
        <end position="17"/>
    </location>
</feature>